<name>A0A397SB02_9GLOM</name>
<dbReference type="PANTHER" id="PTHR34825:SF1">
    <property type="entry name" value="AAA-ATPASE-LIKE DOMAIN-CONTAINING PROTEIN"/>
    <property type="match status" value="1"/>
</dbReference>
<dbReference type="EMBL" id="QKYT01001100">
    <property type="protein sequence ID" value="RIA79911.1"/>
    <property type="molecule type" value="Genomic_DNA"/>
</dbReference>
<dbReference type="PANTHER" id="PTHR34825">
    <property type="entry name" value="CONSERVED PROTEIN, WITH A WEAK D-GALACTARATE DEHYDRATASE/ALTRONATE HYDROLASE DOMAIN"/>
    <property type="match status" value="1"/>
</dbReference>
<keyword evidence="3" id="KW-1185">Reference proteome</keyword>
<dbReference type="Proteomes" id="UP000265703">
    <property type="component" value="Unassembled WGS sequence"/>
</dbReference>
<dbReference type="InterPro" id="IPR018631">
    <property type="entry name" value="AAA-ATPase-like_dom"/>
</dbReference>
<dbReference type="OrthoDB" id="5380555at2759"/>
<dbReference type="AlphaFoldDB" id="A0A397SB02"/>
<proteinExistence type="predicted"/>
<organism evidence="2 3">
    <name type="scientific">Glomus cerebriforme</name>
    <dbReference type="NCBI Taxonomy" id="658196"/>
    <lineage>
        <taxon>Eukaryota</taxon>
        <taxon>Fungi</taxon>
        <taxon>Fungi incertae sedis</taxon>
        <taxon>Mucoromycota</taxon>
        <taxon>Glomeromycotina</taxon>
        <taxon>Glomeromycetes</taxon>
        <taxon>Glomerales</taxon>
        <taxon>Glomeraceae</taxon>
        <taxon>Glomus</taxon>
    </lineage>
</organism>
<dbReference type="Pfam" id="PF09820">
    <property type="entry name" value="AAA-ATPase_like"/>
    <property type="match status" value="1"/>
</dbReference>
<gene>
    <name evidence="2" type="ORF">C1645_745608</name>
</gene>
<comment type="caution">
    <text evidence="2">The sequence shown here is derived from an EMBL/GenBank/DDBJ whole genome shotgun (WGS) entry which is preliminary data.</text>
</comment>
<protein>
    <recommendedName>
        <fullName evidence="1">AAA-ATPase-like domain-containing protein</fullName>
    </recommendedName>
</protein>
<evidence type="ECO:0000313" key="3">
    <source>
        <dbReference type="Proteomes" id="UP000265703"/>
    </source>
</evidence>
<sequence>MSDIKICNIIKNLAFTVKDKTKLRTYFYNNPSEIDRAVNFLDTCETADEKVDFIKGTFLKTGSENTFCTAIKRMIEEEQCIKETWKRRCALDISTSVPFEDRKEIARFNYGVQTYEDVLQGNLFFIAHMNLFKEWPGKCLFLCRPKRHGKTLLCSLARCFYDVMNQSNFGKMFPGIDSALFNPRPCSFMVLSLSFDGLQPHDIESSNCGSNFDEKFQTRLRNSLTDFCVKYGLEFSPSSSESAITLFDNVVTIVKYLKVPMMIIVDEYDSSVNTALLFPEAKQFRKYLQYRTSSYFSFFTSLKKALQITGNYALVVGVTPLAIADFTSGFNIAYDMTWNSQYQNMCGISVEDIKPVLRSIGQKYGWDKTKINEIYNLLLDSYDGYHFGSESRVFNGGQLVNCLQELYKRDALPIRMVDVNTNLSESVLQFLSGGQNDKFYLLLMKLIEGPVLFTLFTSFAIDEVRKDLDIGNSDILLSLMVYYGALTCVKIGEKFYAKIPNKVARIVFVERLLKKLQDRINSEQQMQLSTAAVSLLEEFDVAPFVKLLLNSSLLPQENHGDVVHSMESTFKTRFQVLVLAGLPTHERERLINECCFDNSNVFSGQADTVLIPNDGITLLIEFKNSRISDLKNMPSTWQDQVKKSKDFLNYDKNKLLDLPLKTNSYNIFDNIRKRFDDASSELKKNALKLKSNNHFMNTKIIGFVLYRIGLHRVIFERFDDL</sequence>
<feature type="domain" description="AAA-ATPase-like" evidence="1">
    <location>
        <begin position="110"/>
        <end position="325"/>
    </location>
</feature>
<evidence type="ECO:0000313" key="2">
    <source>
        <dbReference type="EMBL" id="RIA79911.1"/>
    </source>
</evidence>
<reference evidence="2 3" key="1">
    <citation type="submission" date="2018-06" db="EMBL/GenBank/DDBJ databases">
        <title>Comparative genomics reveals the genomic features of Rhizophagus irregularis, R. cerebriforme, R. diaphanum and Gigaspora rosea, and their symbiotic lifestyle signature.</title>
        <authorList>
            <person name="Morin E."/>
            <person name="San Clemente H."/>
            <person name="Chen E.C.H."/>
            <person name="De La Providencia I."/>
            <person name="Hainaut M."/>
            <person name="Kuo A."/>
            <person name="Kohler A."/>
            <person name="Murat C."/>
            <person name="Tang N."/>
            <person name="Roy S."/>
            <person name="Loubradou J."/>
            <person name="Henrissat B."/>
            <person name="Grigoriev I.V."/>
            <person name="Corradi N."/>
            <person name="Roux C."/>
            <person name="Martin F.M."/>
        </authorList>
    </citation>
    <scope>NUCLEOTIDE SEQUENCE [LARGE SCALE GENOMIC DNA]</scope>
    <source>
        <strain evidence="2 3">DAOM 227022</strain>
    </source>
</reference>
<accession>A0A397SB02</accession>
<evidence type="ECO:0000259" key="1">
    <source>
        <dbReference type="Pfam" id="PF09820"/>
    </source>
</evidence>